<protein>
    <recommendedName>
        <fullName evidence="5">Radical SAM core domain-containing protein</fullName>
    </recommendedName>
</protein>
<dbReference type="Gene3D" id="3.20.20.70">
    <property type="entry name" value="Aldolase class I"/>
    <property type="match status" value="1"/>
</dbReference>
<keyword evidence="3" id="KW-0408">Iron</keyword>
<evidence type="ECO:0000256" key="3">
    <source>
        <dbReference type="ARBA" id="ARBA00023004"/>
    </source>
</evidence>
<gene>
    <name evidence="6" type="ORF">Van01_31330</name>
</gene>
<name>A0ABQ4HW82_9ACTN</name>
<comment type="caution">
    <text evidence="6">The sequence shown here is derived from an EMBL/GenBank/DDBJ whole genome shotgun (WGS) entry which is preliminary data.</text>
</comment>
<proteinExistence type="predicted"/>
<dbReference type="SFLD" id="SFLDG01072">
    <property type="entry name" value="dehydrogenase_like"/>
    <property type="match status" value="1"/>
</dbReference>
<sequence length="783" mass="84464">MPTSGSPGTAWPISQYVLKVHSRCDLACDHCYVYEHADQSWRGRPMVMDARTVAAVADRIAEHAAAHRLRRVSVVLHGGEPLLLGLDRMRQVLAALRRRIEPVSRLDLRMQSNGIRLSEPYCDLFAEYDVQVGVSLDGDRAANDRHRRFATGASSHPQVLRAIGLLNRPAYRRLFAGVLCTVDLRNDPIAVYEALRAVRPPRLDLLLPHATWANPPYRPAGRATPYADWLLAVHDRWSADGRPMPIRLFDSLYSTAAGGHSGSEWVGLDPADLVVVETDGTWEQVDSLKTAYDGAAATGLSVFTHTVDEVSRLPEIALRQTGLAGLAAQCRACPVVTQCGGGLFAHRYREGTGFDNPSAYCADLKELIVSLSARERGGPVAATEPVDQDGTDLPDGLLDRIAAGRTDADALRFLAESQLAITRAMLVEVADGAPATGRTGWDALVRLDRDAPDAVEETLRHPYVRVWAVDARRQLGTDQTAGDHLSCVAAAAAVRAGVSVELDVPIRSGVLHLPSLGAVTVAEPVTATAVLTVEPGTWRIRHAAGTTRVSFDGNLDASVPQVTGGRWQANRRLDFGGSTILFEDLDPHRDCHDWKAAERPDAPTLARWGEVLTAAWSSIETDLPHQAAAVLTGLRAVVPLVDDPTGTLRSSTARQAFASVGVALADAPAMAVMIAHEFQHSVLGALLDLCDLYTPSPTLRLAVGWRADPRPVEGVLQGTYAHLAITDMWRQRAGQEPPGGPAHKRYGQYQAWTAQAADALLGCGALTPAGDRFVRRLAEALTP</sequence>
<keyword evidence="1" id="KW-0949">S-adenosyl-L-methionine</keyword>
<evidence type="ECO:0000256" key="4">
    <source>
        <dbReference type="ARBA" id="ARBA00023014"/>
    </source>
</evidence>
<evidence type="ECO:0000256" key="1">
    <source>
        <dbReference type="ARBA" id="ARBA00022691"/>
    </source>
</evidence>
<dbReference type="PANTHER" id="PTHR43273">
    <property type="entry name" value="ANAEROBIC SULFATASE-MATURATING ENZYME HOMOLOG ASLB-RELATED"/>
    <property type="match status" value="1"/>
</dbReference>
<reference evidence="6 7" key="1">
    <citation type="submission" date="2021-01" db="EMBL/GenBank/DDBJ databases">
        <title>Whole genome shotgun sequence of Verrucosispora andamanensis NBRC 109075.</title>
        <authorList>
            <person name="Komaki H."/>
            <person name="Tamura T."/>
        </authorList>
    </citation>
    <scope>NUCLEOTIDE SEQUENCE [LARGE SCALE GENOMIC DNA]</scope>
    <source>
        <strain evidence="6 7">NBRC 109075</strain>
    </source>
</reference>
<dbReference type="NCBIfam" id="TIGR04267">
    <property type="entry name" value="mod_HExxH"/>
    <property type="match status" value="1"/>
</dbReference>
<dbReference type="RefSeq" id="WP_239099102.1">
    <property type="nucleotide sequence ID" value="NZ_BOOZ01000015.1"/>
</dbReference>
<dbReference type="PROSITE" id="PS51918">
    <property type="entry name" value="RADICAL_SAM"/>
    <property type="match status" value="1"/>
</dbReference>
<dbReference type="EMBL" id="BOOZ01000015">
    <property type="protein sequence ID" value="GIJ09919.1"/>
    <property type="molecule type" value="Genomic_DNA"/>
</dbReference>
<organism evidence="6 7">
    <name type="scientific">Micromonospora andamanensis</name>
    <dbReference type="NCBI Taxonomy" id="1287068"/>
    <lineage>
        <taxon>Bacteria</taxon>
        <taxon>Bacillati</taxon>
        <taxon>Actinomycetota</taxon>
        <taxon>Actinomycetes</taxon>
        <taxon>Micromonosporales</taxon>
        <taxon>Micromonosporaceae</taxon>
        <taxon>Micromonospora</taxon>
    </lineage>
</organism>
<dbReference type="InterPro" id="IPR013785">
    <property type="entry name" value="Aldolase_TIM"/>
</dbReference>
<feature type="domain" description="Radical SAM core" evidence="5">
    <location>
        <begin position="10"/>
        <end position="242"/>
    </location>
</feature>
<keyword evidence="2" id="KW-0479">Metal-binding</keyword>
<dbReference type="InterPro" id="IPR058240">
    <property type="entry name" value="rSAM_sf"/>
</dbReference>
<evidence type="ECO:0000313" key="6">
    <source>
        <dbReference type="EMBL" id="GIJ09919.1"/>
    </source>
</evidence>
<dbReference type="CDD" id="cd01335">
    <property type="entry name" value="Radical_SAM"/>
    <property type="match status" value="1"/>
</dbReference>
<evidence type="ECO:0000256" key="2">
    <source>
        <dbReference type="ARBA" id="ARBA00022723"/>
    </source>
</evidence>
<dbReference type="SFLD" id="SFLDG01386">
    <property type="entry name" value="main_SPASM_domain-containing"/>
    <property type="match status" value="1"/>
</dbReference>
<keyword evidence="4" id="KW-0411">Iron-sulfur</keyword>
<dbReference type="InterPro" id="IPR007197">
    <property type="entry name" value="rSAM"/>
</dbReference>
<dbReference type="SFLD" id="SFLDG01067">
    <property type="entry name" value="SPASM/twitch_domain_containing"/>
    <property type="match status" value="1"/>
</dbReference>
<accession>A0ABQ4HW82</accession>
<dbReference type="Pfam" id="PF04055">
    <property type="entry name" value="Radical_SAM"/>
    <property type="match status" value="1"/>
</dbReference>
<dbReference type="SUPFAM" id="SSF102114">
    <property type="entry name" value="Radical SAM enzymes"/>
    <property type="match status" value="1"/>
</dbReference>
<evidence type="ECO:0000313" key="7">
    <source>
        <dbReference type="Proteomes" id="UP000647017"/>
    </source>
</evidence>
<keyword evidence="7" id="KW-1185">Reference proteome</keyword>
<evidence type="ECO:0000259" key="5">
    <source>
        <dbReference type="PROSITE" id="PS51918"/>
    </source>
</evidence>
<dbReference type="Proteomes" id="UP000647017">
    <property type="component" value="Unassembled WGS sequence"/>
</dbReference>
<dbReference type="InterPro" id="IPR023867">
    <property type="entry name" value="Sulphatase_maturase_rSAM"/>
</dbReference>
<dbReference type="PANTHER" id="PTHR43273:SF8">
    <property type="entry name" value="RADICAL SAM DOMAIN PROTEIN"/>
    <property type="match status" value="1"/>
</dbReference>
<dbReference type="SFLD" id="SFLDS00029">
    <property type="entry name" value="Radical_SAM"/>
    <property type="match status" value="1"/>
</dbReference>
<dbReference type="InterPro" id="IPR026337">
    <property type="entry name" value="AKG_HExxH"/>
</dbReference>
<dbReference type="NCBIfam" id="TIGR04269">
    <property type="entry name" value="SAM_SPASM_FxsB"/>
    <property type="match status" value="1"/>
</dbReference>
<dbReference type="InterPro" id="IPR026335">
    <property type="entry name" value="rSAM_SPASM_FxsB"/>
</dbReference>